<dbReference type="GO" id="GO:0016787">
    <property type="term" value="F:hydrolase activity"/>
    <property type="evidence" value="ECO:0007669"/>
    <property type="project" value="UniProtKB-KW"/>
</dbReference>
<dbReference type="OrthoDB" id="9794717at2"/>
<organism evidence="4 5">
    <name type="scientific">[Clostridium] ultunense Esp</name>
    <dbReference type="NCBI Taxonomy" id="1288971"/>
    <lineage>
        <taxon>Bacteria</taxon>
        <taxon>Bacillati</taxon>
        <taxon>Bacillota</taxon>
        <taxon>Tissierellia</taxon>
        <taxon>Tissierellales</taxon>
        <taxon>Tepidimicrobiaceae</taxon>
        <taxon>Schnuerera</taxon>
    </lineage>
</organism>
<gene>
    <name evidence="4" type="ORF">CUESP1_1410</name>
</gene>
<dbReference type="Proteomes" id="UP000245423">
    <property type="component" value="Chromosome 1"/>
</dbReference>
<dbReference type="PANTHER" id="PTHR35527:SF2">
    <property type="entry name" value="HYDROLASE"/>
    <property type="match status" value="1"/>
</dbReference>
<evidence type="ECO:0000256" key="1">
    <source>
        <dbReference type="ARBA" id="ARBA00006625"/>
    </source>
</evidence>
<evidence type="ECO:0000256" key="2">
    <source>
        <dbReference type="ARBA" id="ARBA00022801"/>
    </source>
</evidence>
<dbReference type="Gene3D" id="3.60.60.10">
    <property type="entry name" value="Penicillin V Acylase, Chain A"/>
    <property type="match status" value="1"/>
</dbReference>
<proteinExistence type="inferred from homology"/>
<sequence>MCTAIKINYEDGCVMGRTMDYEVPLNYNAIYLPKNYNFCDDLMGNPLYSKYKILGICFENRDPLKDGINKHGLIGVTNAFSGFNLYANQVKPEKTNISSLNYLTYALTNYKSVEELIEDLPNVYISTKDRRGENVISPDFHFMFADSTKRCIIIEPRRGKLIYYENPYDVMTNSPGFKSHVRRLNQLLDLDNLEDFNSVKNLPGGYDPISRFIKAFYLTKMHIKPNNYKEALSYSYNIMAAMTMPNGFVRNKKYNHTTYTRYICSYDSKNKLLTVKSDTNPRVYQLGFEDIVEEDKRQAFFLDKDFIVEKFK</sequence>
<dbReference type="InterPro" id="IPR029055">
    <property type="entry name" value="Ntn_hydrolases_N"/>
</dbReference>
<dbReference type="AlphaFoldDB" id="A0A1M4PMQ7"/>
<dbReference type="RefSeq" id="WP_109840564.1">
    <property type="nucleotide sequence ID" value="NZ_LT669839.1"/>
</dbReference>
<dbReference type="InterPro" id="IPR052193">
    <property type="entry name" value="Peptidase_C59"/>
</dbReference>
<dbReference type="InterPro" id="IPR029132">
    <property type="entry name" value="CBAH/NAAA_C"/>
</dbReference>
<reference evidence="4 5" key="1">
    <citation type="submission" date="2016-11" db="EMBL/GenBank/DDBJ databases">
        <authorList>
            <person name="Manzoor S."/>
        </authorList>
    </citation>
    <scope>NUCLEOTIDE SEQUENCE [LARGE SCALE GENOMIC DNA]</scope>
    <source>
        <strain evidence="4">Clostridium ultunense strain Esp</strain>
    </source>
</reference>
<keyword evidence="5" id="KW-1185">Reference proteome</keyword>
<feature type="domain" description="Choloylglycine hydrolase/NAAA C-terminal" evidence="3">
    <location>
        <begin position="2"/>
        <end position="283"/>
    </location>
</feature>
<evidence type="ECO:0000313" key="4">
    <source>
        <dbReference type="EMBL" id="SHD76781.1"/>
    </source>
</evidence>
<dbReference type="SUPFAM" id="SSF56235">
    <property type="entry name" value="N-terminal nucleophile aminohydrolases (Ntn hydrolases)"/>
    <property type="match status" value="1"/>
</dbReference>
<protein>
    <recommendedName>
        <fullName evidence="3">Choloylglycine hydrolase/NAAA C-terminal domain-containing protein</fullName>
    </recommendedName>
</protein>
<dbReference type="EMBL" id="LT669839">
    <property type="protein sequence ID" value="SHD76781.1"/>
    <property type="molecule type" value="Genomic_DNA"/>
</dbReference>
<evidence type="ECO:0000259" key="3">
    <source>
        <dbReference type="Pfam" id="PF02275"/>
    </source>
</evidence>
<name>A0A1M4PMQ7_9FIRM</name>
<comment type="similarity">
    <text evidence="1">Belongs to the peptidase C59 family.</text>
</comment>
<keyword evidence="2" id="KW-0378">Hydrolase</keyword>
<evidence type="ECO:0000313" key="5">
    <source>
        <dbReference type="Proteomes" id="UP000245423"/>
    </source>
</evidence>
<accession>A0A1M4PMQ7</accession>
<dbReference type="PANTHER" id="PTHR35527">
    <property type="entry name" value="CHOLOYLGLYCINE HYDROLASE"/>
    <property type="match status" value="1"/>
</dbReference>
<dbReference type="Pfam" id="PF02275">
    <property type="entry name" value="CBAH"/>
    <property type="match status" value="1"/>
</dbReference>